<dbReference type="AlphaFoldDB" id="A0A2J6PXA5"/>
<protein>
    <submittedName>
        <fullName evidence="3">Uncharacterized protein</fullName>
    </submittedName>
</protein>
<reference evidence="3 4" key="1">
    <citation type="submission" date="2016-05" db="EMBL/GenBank/DDBJ databases">
        <title>A degradative enzymes factory behind the ericoid mycorrhizal symbiosis.</title>
        <authorList>
            <consortium name="DOE Joint Genome Institute"/>
            <person name="Martino E."/>
            <person name="Morin E."/>
            <person name="Grelet G."/>
            <person name="Kuo A."/>
            <person name="Kohler A."/>
            <person name="Daghino S."/>
            <person name="Barry K."/>
            <person name="Choi C."/>
            <person name="Cichocki N."/>
            <person name="Clum A."/>
            <person name="Copeland A."/>
            <person name="Hainaut M."/>
            <person name="Haridas S."/>
            <person name="Labutti K."/>
            <person name="Lindquist E."/>
            <person name="Lipzen A."/>
            <person name="Khouja H.-R."/>
            <person name="Murat C."/>
            <person name="Ohm R."/>
            <person name="Olson A."/>
            <person name="Spatafora J."/>
            <person name="Veneault-Fourrey C."/>
            <person name="Henrissat B."/>
            <person name="Grigoriev I."/>
            <person name="Martin F."/>
            <person name="Perotto S."/>
        </authorList>
    </citation>
    <scope>NUCLEOTIDE SEQUENCE [LARGE SCALE GENOMIC DNA]</scope>
    <source>
        <strain evidence="3 4">UAMH 7357</strain>
    </source>
</reference>
<keyword evidence="4" id="KW-1185">Reference proteome</keyword>
<dbReference type="Proteomes" id="UP000235672">
    <property type="component" value="Unassembled WGS sequence"/>
</dbReference>
<organism evidence="3 4">
    <name type="scientific">Hyaloscypha hepaticicola</name>
    <dbReference type="NCBI Taxonomy" id="2082293"/>
    <lineage>
        <taxon>Eukaryota</taxon>
        <taxon>Fungi</taxon>
        <taxon>Dikarya</taxon>
        <taxon>Ascomycota</taxon>
        <taxon>Pezizomycotina</taxon>
        <taxon>Leotiomycetes</taxon>
        <taxon>Helotiales</taxon>
        <taxon>Hyaloscyphaceae</taxon>
        <taxon>Hyaloscypha</taxon>
    </lineage>
</organism>
<evidence type="ECO:0000313" key="3">
    <source>
        <dbReference type="EMBL" id="PMD18594.1"/>
    </source>
</evidence>
<evidence type="ECO:0000313" key="4">
    <source>
        <dbReference type="Proteomes" id="UP000235672"/>
    </source>
</evidence>
<keyword evidence="2" id="KW-1133">Transmembrane helix</keyword>
<name>A0A2J6PXA5_9HELO</name>
<feature type="transmembrane region" description="Helical" evidence="2">
    <location>
        <begin position="111"/>
        <end position="131"/>
    </location>
</feature>
<keyword evidence="2" id="KW-0472">Membrane</keyword>
<evidence type="ECO:0000256" key="2">
    <source>
        <dbReference type="SAM" id="Phobius"/>
    </source>
</evidence>
<keyword evidence="2" id="KW-0812">Transmembrane</keyword>
<proteinExistence type="predicted"/>
<accession>A0A2J6PXA5</accession>
<dbReference type="STRING" id="1745343.A0A2J6PXA5"/>
<feature type="compositionally biased region" description="Low complexity" evidence="1">
    <location>
        <begin position="75"/>
        <end position="87"/>
    </location>
</feature>
<sequence>MAWTSTAARPRNADARLKRLRRKAKSRWAACLLAVCSSPQVAAVETLAASIFSAYCISKGLWISRSKHEDVKFKVTTTSSSNSVPPTELSATSSPSKPGHKSGLSSGASEAIGAVAALAVLAFAAGIYIFLRRKRRAARPPDQPREEPRPGTQELKPKAIPVKDAQVHQFSGQCAVGPLEEKVLGGQELEPRYSSP</sequence>
<dbReference type="EMBL" id="KZ613493">
    <property type="protein sequence ID" value="PMD18594.1"/>
    <property type="molecule type" value="Genomic_DNA"/>
</dbReference>
<evidence type="ECO:0000256" key="1">
    <source>
        <dbReference type="SAM" id="MobiDB-lite"/>
    </source>
</evidence>
<feature type="region of interest" description="Disordered" evidence="1">
    <location>
        <begin position="75"/>
        <end position="106"/>
    </location>
</feature>
<gene>
    <name evidence="3" type="ORF">NA56DRAFT_706506</name>
</gene>
<feature type="region of interest" description="Disordered" evidence="1">
    <location>
        <begin position="136"/>
        <end position="158"/>
    </location>
</feature>